<dbReference type="InterPro" id="IPR016191">
    <property type="entry name" value="Ribonuclease/ribotoxin"/>
</dbReference>
<proteinExistence type="predicted"/>
<feature type="compositionally biased region" description="Acidic residues" evidence="3">
    <location>
        <begin position="229"/>
        <end position="245"/>
    </location>
</feature>
<feature type="compositionally biased region" description="Polar residues" evidence="3">
    <location>
        <begin position="73"/>
        <end position="92"/>
    </location>
</feature>
<gene>
    <name evidence="4" type="ORF">K505DRAFT_397101</name>
</gene>
<dbReference type="GO" id="GO:0004540">
    <property type="term" value="F:RNA nuclease activity"/>
    <property type="evidence" value="ECO:0007669"/>
    <property type="project" value="InterPro"/>
</dbReference>
<name>A0A6A6WTN8_9PLEO</name>
<feature type="compositionally biased region" description="Basic and acidic residues" evidence="3">
    <location>
        <begin position="63"/>
        <end position="72"/>
    </location>
</feature>
<feature type="region of interest" description="Disordered" evidence="3">
    <location>
        <begin position="221"/>
        <end position="258"/>
    </location>
</feature>
<dbReference type="SUPFAM" id="SSF53933">
    <property type="entry name" value="Microbial ribonucleases"/>
    <property type="match status" value="1"/>
</dbReference>
<evidence type="ECO:0000313" key="4">
    <source>
        <dbReference type="EMBL" id="KAF2787275.1"/>
    </source>
</evidence>
<evidence type="ECO:0000256" key="2">
    <source>
        <dbReference type="ARBA" id="ARBA00022801"/>
    </source>
</evidence>
<feature type="compositionally biased region" description="Low complexity" evidence="3">
    <location>
        <begin position="47"/>
        <end position="62"/>
    </location>
</feature>
<feature type="region of interest" description="Disordered" evidence="3">
    <location>
        <begin position="43"/>
        <end position="138"/>
    </location>
</feature>
<keyword evidence="1" id="KW-0540">Nuclease</keyword>
<evidence type="ECO:0000313" key="5">
    <source>
        <dbReference type="Proteomes" id="UP000799757"/>
    </source>
</evidence>
<dbReference type="GO" id="GO:0016787">
    <property type="term" value="F:hydrolase activity"/>
    <property type="evidence" value="ECO:0007669"/>
    <property type="project" value="UniProtKB-KW"/>
</dbReference>
<dbReference type="Proteomes" id="UP000799757">
    <property type="component" value="Unassembled WGS sequence"/>
</dbReference>
<evidence type="ECO:0000256" key="3">
    <source>
        <dbReference type="SAM" id="MobiDB-lite"/>
    </source>
</evidence>
<dbReference type="EMBL" id="MU002339">
    <property type="protein sequence ID" value="KAF2787275.1"/>
    <property type="molecule type" value="Genomic_DNA"/>
</dbReference>
<dbReference type="Gene3D" id="3.10.450.30">
    <property type="entry name" value="Microbial ribonucleases"/>
    <property type="match status" value="1"/>
</dbReference>
<dbReference type="AlphaFoldDB" id="A0A6A6WTN8"/>
<protein>
    <submittedName>
        <fullName evidence="4">Uncharacterized protein</fullName>
    </submittedName>
</protein>
<accession>A0A6A6WTN8</accession>
<sequence length="258" mass="28772">MEQGAYSWDAEEQLWFSFDPQQNQYRYFKTGVVVHPDSVRAYYKPPNTTSSQNSAATSGATANKRERRDSADSTHVGNGYTSGESYWSNQGLDSSDSDRRMQRSLVEATVQQAPPKPQKGISYPKKWRENPSMPTNNAPGRTLSYPVSNSGTWQPKTAPGSVRVWYPAQDKSLGPLGVIHHDAGLGSDMATNMRPSNYHSKTNGELGLGSNGYVKAARPKAKKMKWEEPSAEPWEDSTEPWEDPDEIKHWAEDEGAEQ</sequence>
<keyword evidence="5" id="KW-1185">Reference proteome</keyword>
<keyword evidence="2" id="KW-0378">Hydrolase</keyword>
<reference evidence="4" key="1">
    <citation type="journal article" date="2020" name="Stud. Mycol.">
        <title>101 Dothideomycetes genomes: a test case for predicting lifestyles and emergence of pathogens.</title>
        <authorList>
            <person name="Haridas S."/>
            <person name="Albert R."/>
            <person name="Binder M."/>
            <person name="Bloem J."/>
            <person name="Labutti K."/>
            <person name="Salamov A."/>
            <person name="Andreopoulos B."/>
            <person name="Baker S."/>
            <person name="Barry K."/>
            <person name="Bills G."/>
            <person name="Bluhm B."/>
            <person name="Cannon C."/>
            <person name="Castanera R."/>
            <person name="Culley D."/>
            <person name="Daum C."/>
            <person name="Ezra D."/>
            <person name="Gonzalez J."/>
            <person name="Henrissat B."/>
            <person name="Kuo A."/>
            <person name="Liang C."/>
            <person name="Lipzen A."/>
            <person name="Lutzoni F."/>
            <person name="Magnuson J."/>
            <person name="Mondo S."/>
            <person name="Nolan M."/>
            <person name="Ohm R."/>
            <person name="Pangilinan J."/>
            <person name="Park H.-J."/>
            <person name="Ramirez L."/>
            <person name="Alfaro M."/>
            <person name="Sun H."/>
            <person name="Tritt A."/>
            <person name="Yoshinaga Y."/>
            <person name="Zwiers L.-H."/>
            <person name="Turgeon B."/>
            <person name="Goodwin S."/>
            <person name="Spatafora J."/>
            <person name="Crous P."/>
            <person name="Grigoriev I."/>
        </authorList>
    </citation>
    <scope>NUCLEOTIDE SEQUENCE</scope>
    <source>
        <strain evidence="4">CBS 109.77</strain>
    </source>
</reference>
<dbReference type="GO" id="GO:0003723">
    <property type="term" value="F:RNA binding"/>
    <property type="evidence" value="ECO:0007669"/>
    <property type="project" value="InterPro"/>
</dbReference>
<evidence type="ECO:0000256" key="1">
    <source>
        <dbReference type="ARBA" id="ARBA00022722"/>
    </source>
</evidence>
<organism evidence="4 5">
    <name type="scientific">Melanomma pulvis-pyrius CBS 109.77</name>
    <dbReference type="NCBI Taxonomy" id="1314802"/>
    <lineage>
        <taxon>Eukaryota</taxon>
        <taxon>Fungi</taxon>
        <taxon>Dikarya</taxon>
        <taxon>Ascomycota</taxon>
        <taxon>Pezizomycotina</taxon>
        <taxon>Dothideomycetes</taxon>
        <taxon>Pleosporomycetidae</taxon>
        <taxon>Pleosporales</taxon>
        <taxon>Melanommataceae</taxon>
        <taxon>Melanomma</taxon>
    </lineage>
</organism>